<dbReference type="PANTHER" id="PTHR12618">
    <property type="entry name" value="PHD AND RING FINGER DOMAIN-CONTAINING PROTEIN 1"/>
    <property type="match status" value="1"/>
</dbReference>
<feature type="compositionally biased region" description="Polar residues" evidence="1">
    <location>
        <begin position="269"/>
        <end position="296"/>
    </location>
</feature>
<feature type="compositionally biased region" description="Basic residues" evidence="1">
    <location>
        <begin position="721"/>
        <end position="735"/>
    </location>
</feature>
<feature type="region of interest" description="Disordered" evidence="1">
    <location>
        <begin position="1"/>
        <end position="655"/>
    </location>
</feature>
<feature type="compositionally biased region" description="Polar residues" evidence="1">
    <location>
        <begin position="946"/>
        <end position="955"/>
    </location>
</feature>
<dbReference type="EMBL" id="CAJHNH020000313">
    <property type="protein sequence ID" value="CAG5116860.1"/>
    <property type="molecule type" value="Genomic_DNA"/>
</dbReference>
<feature type="region of interest" description="Disordered" evidence="1">
    <location>
        <begin position="1264"/>
        <end position="1331"/>
    </location>
</feature>
<evidence type="ECO:0000313" key="4">
    <source>
        <dbReference type="Proteomes" id="UP000678393"/>
    </source>
</evidence>
<proteinExistence type="predicted"/>
<feature type="compositionally biased region" description="Basic and acidic residues" evidence="1">
    <location>
        <begin position="22"/>
        <end position="38"/>
    </location>
</feature>
<feature type="compositionally biased region" description="Low complexity" evidence="1">
    <location>
        <begin position="1360"/>
        <end position="1370"/>
    </location>
</feature>
<dbReference type="PANTHER" id="PTHR12618:SF20">
    <property type="entry name" value="PHD AND RING FINGER DOMAIN-CONTAINING PROTEIN 1"/>
    <property type="match status" value="1"/>
</dbReference>
<feature type="compositionally biased region" description="Basic and acidic residues" evidence="1">
    <location>
        <begin position="761"/>
        <end position="777"/>
    </location>
</feature>
<feature type="compositionally biased region" description="Basic residues" evidence="1">
    <location>
        <begin position="794"/>
        <end position="810"/>
    </location>
</feature>
<evidence type="ECO:0000313" key="3">
    <source>
        <dbReference type="EMBL" id="CAG5116860.1"/>
    </source>
</evidence>
<feature type="compositionally biased region" description="Basic and acidic residues" evidence="1">
    <location>
        <begin position="371"/>
        <end position="407"/>
    </location>
</feature>
<feature type="compositionally biased region" description="Basic residues" evidence="1">
    <location>
        <begin position="351"/>
        <end position="370"/>
    </location>
</feature>
<feature type="compositionally biased region" description="Acidic residues" evidence="1">
    <location>
        <begin position="206"/>
        <end position="220"/>
    </location>
</feature>
<feature type="compositionally biased region" description="Basic residues" evidence="1">
    <location>
        <begin position="460"/>
        <end position="476"/>
    </location>
</feature>
<dbReference type="Pfam" id="PF23030">
    <property type="entry name" value="SCAF11-like_C"/>
    <property type="match status" value="1"/>
</dbReference>
<dbReference type="InterPro" id="IPR057031">
    <property type="entry name" value="SFR19-like_C"/>
</dbReference>
<protein>
    <recommendedName>
        <fullName evidence="2">SFR19-like C-terminal domain-containing protein</fullName>
    </recommendedName>
</protein>
<feature type="region of interest" description="Disordered" evidence="1">
    <location>
        <begin position="670"/>
        <end position="1198"/>
    </location>
</feature>
<dbReference type="Proteomes" id="UP000678393">
    <property type="component" value="Unassembled WGS sequence"/>
</dbReference>
<comment type="caution">
    <text evidence="3">The sequence shown here is derived from an EMBL/GenBank/DDBJ whole genome shotgun (WGS) entry which is preliminary data.</text>
</comment>
<feature type="region of interest" description="Disordered" evidence="1">
    <location>
        <begin position="1471"/>
        <end position="1512"/>
    </location>
</feature>
<feature type="compositionally biased region" description="Basic and acidic residues" evidence="1">
    <location>
        <begin position="915"/>
        <end position="935"/>
    </location>
</feature>
<feature type="compositionally biased region" description="Basic and acidic residues" evidence="1">
    <location>
        <begin position="449"/>
        <end position="459"/>
    </location>
</feature>
<feature type="compositionally biased region" description="Basic residues" evidence="1">
    <location>
        <begin position="1471"/>
        <end position="1485"/>
    </location>
</feature>
<feature type="domain" description="SFR19-like C-terminal" evidence="2">
    <location>
        <begin position="1397"/>
        <end position="1474"/>
    </location>
</feature>
<feature type="compositionally biased region" description="Acidic residues" evidence="1">
    <location>
        <begin position="507"/>
        <end position="517"/>
    </location>
</feature>
<organism evidence="3 4">
    <name type="scientific">Candidula unifasciata</name>
    <dbReference type="NCBI Taxonomy" id="100452"/>
    <lineage>
        <taxon>Eukaryota</taxon>
        <taxon>Metazoa</taxon>
        <taxon>Spiralia</taxon>
        <taxon>Lophotrochozoa</taxon>
        <taxon>Mollusca</taxon>
        <taxon>Gastropoda</taxon>
        <taxon>Heterobranchia</taxon>
        <taxon>Euthyneura</taxon>
        <taxon>Panpulmonata</taxon>
        <taxon>Eupulmonata</taxon>
        <taxon>Stylommatophora</taxon>
        <taxon>Helicina</taxon>
        <taxon>Helicoidea</taxon>
        <taxon>Geomitridae</taxon>
        <taxon>Candidula</taxon>
    </lineage>
</organism>
<keyword evidence="4" id="KW-1185">Reference proteome</keyword>
<name>A0A8S3YPI5_9EUPU</name>
<feature type="compositionally biased region" description="Basic and acidic residues" evidence="1">
    <location>
        <begin position="562"/>
        <end position="655"/>
    </location>
</feature>
<evidence type="ECO:0000256" key="1">
    <source>
        <dbReference type="SAM" id="MobiDB-lite"/>
    </source>
</evidence>
<sequence length="1512" mass="172845">MDYGWDSSDDEGCMAIDLDAQQEEHDHHTRKPGIDGSRKQTSLVEDYDPSEPTDDYDPSEPTRGSDSESPSKNRYLNKNAIRSNQKYDPAEPTLSDEEEDTNTGLKEDRYCSPVSDENDGRWDSQLPMTQEDSAPSPGADSADDVEDKSNMNSSSQSKETYQNDHARNRDDDLSRAEKPSQTSRSKSETPLGPADTDDTSQNSILDDIDVPEVTFDDSDFVLEKEPLDNDSAQPTGAHSPVLEKENSQRHRKDSHKGVDNASQKGEDNAFQQGEDNASQQGEDNASQDAEGSESPNSEQRRLYSQEEEEEDRDRFRKQKEVDTRNEEALVDLFREESDADRIEQDVAQPVKKTKKKLNSKKVKKKGKKLKKDQSKKSQGKQLKDSTVEDQRFVEIRRDRQSTEIREEGELEGDGGNSHRKSYGEKMSLEMYEQVFEIGAGGNQDDDEQREPGEIVEEGKKRWKKRDKKEKKKKKNRREVATVEEANQGDEDSQKFPSFLAGFFVQDEGGEEELEENVENLSRSFETDNDRTFQKGGKIYRKRHSSEAEDSVKSFDQNVTESQEVRTQEVEHRKNRKHEERSHEARDRRQYEARDVREVRREREHHHTTPRERDRDRDHERERERERSRNERERERVRVREREREKERERERERDRAVVWDRDRDRSRRLEVEERRGHHEVEERRGHHEVEERRGHHEVEERRGHHEVEERRGHHEVEERRGHHIRSSSHEHRRRSNTADRARRSRSRDRSSRHRRHRTKSRERSAEREREREKERERSKRRHRERNHERETERRVRRASHSRSRSPRHRSERAGSDKENRDENHRRRRHVRAHGRSESEEREENHRRHRRERRELERGSSASSSSSASSDSGARHRSGHNYSFLSHYSSDEGESSDVILVEPERIVINLDEEEDPPSRVDITHANTEDDSTKLVDGESIPPPPELSRNSRSSALIQINPAEPETEEANDHSEEGDATPTRDERSDEAQSPWHNKVVQESDYDPAHPTEEAEEPENRSLSPDINSSPEHTPTELGPAPPDHSPLEERRPTPPPGPSVMEPSSKIPLSQEAFMPGVPRPPLSLMSPFQRQPLPQQQVPQQQPPLLPFPGGAVGGPVQGQRFPPWPHANGPNSHILPQGNGPMSGFRPAQQSFLPSPDPRPFFPVENSRLPLPMGAPLPRLSHPPPQREQLLPQQASTARPSMPLSALAPLAQLTSLLPALERAKMAIHRDDHSISQSAQILKHSLQAVVTQPAVVGKSPLVSSSATNISVSVRSSRGEQSESTEVVDMDMSPGEDDCELELPSPNSSDSERVGKRRKARKSDSRVTKATAASGTEKGLIQPAMYLKALSKAIEKLTPKTQVTSAGTAATAAAQEKTKSHSGKKKKLEVEDDVPASAVDLTNKEKYLKKLHLQERVIDEVKLAIKPFYSAKKITKEQYKLILRKAVPKVCHSKSGNINPQKIQQLVEAYVGKLKKGKTPGGGLKKKRAARDAQTSKDATTAPAKQNGEWAKKPTR</sequence>
<gene>
    <name evidence="3" type="ORF">CUNI_LOCUS2418</name>
</gene>
<feature type="compositionally biased region" description="Low complexity" evidence="1">
    <location>
        <begin position="1084"/>
        <end position="1097"/>
    </location>
</feature>
<evidence type="ECO:0000259" key="2">
    <source>
        <dbReference type="Pfam" id="PF23030"/>
    </source>
</evidence>
<feature type="compositionally biased region" description="Basic and acidic residues" evidence="1">
    <location>
        <begin position="670"/>
        <end position="720"/>
    </location>
</feature>
<feature type="compositionally biased region" description="Basic and acidic residues" evidence="1">
    <location>
        <begin position="161"/>
        <end position="178"/>
    </location>
</feature>
<feature type="compositionally biased region" description="Polar residues" evidence="1">
    <location>
        <begin position="150"/>
        <end position="160"/>
    </location>
</feature>
<feature type="compositionally biased region" description="Acidic residues" evidence="1">
    <location>
        <begin position="1282"/>
        <end position="1297"/>
    </location>
</feature>
<feature type="region of interest" description="Disordered" evidence="1">
    <location>
        <begin position="1357"/>
        <end position="1385"/>
    </location>
</feature>
<feature type="compositionally biased region" description="Basic and acidic residues" evidence="1">
    <location>
        <begin position="811"/>
        <end position="824"/>
    </location>
</feature>
<feature type="compositionally biased region" description="Polar residues" evidence="1">
    <location>
        <begin position="1016"/>
        <end position="1028"/>
    </location>
</feature>
<dbReference type="OrthoDB" id="1935339at2759"/>
<feature type="compositionally biased region" description="Basic and acidic residues" evidence="1">
    <location>
        <begin position="834"/>
        <end position="845"/>
    </location>
</feature>
<feature type="compositionally biased region" description="Low complexity" evidence="1">
    <location>
        <begin position="858"/>
        <end position="871"/>
    </location>
</feature>
<reference evidence="3" key="1">
    <citation type="submission" date="2021-04" db="EMBL/GenBank/DDBJ databases">
        <authorList>
            <consortium name="Molecular Ecology Group"/>
        </authorList>
    </citation>
    <scope>NUCLEOTIDE SEQUENCE</scope>
</reference>
<feature type="compositionally biased region" description="Basic and acidic residues" evidence="1">
    <location>
        <begin position="967"/>
        <end position="986"/>
    </location>
</feature>
<dbReference type="InterPro" id="IPR047157">
    <property type="entry name" value="PHRF1/Atg35"/>
</dbReference>
<feature type="compositionally biased region" description="Basic residues" evidence="1">
    <location>
        <begin position="742"/>
        <end position="760"/>
    </location>
</feature>
<feature type="compositionally biased region" description="Acidic residues" evidence="1">
    <location>
        <begin position="45"/>
        <end position="58"/>
    </location>
</feature>
<feature type="compositionally biased region" description="Basic and acidic residues" evidence="1">
    <location>
        <begin position="312"/>
        <end position="344"/>
    </location>
</feature>
<feature type="compositionally biased region" description="Polar residues" evidence="1">
    <location>
        <begin position="72"/>
        <end position="86"/>
    </location>
</feature>
<accession>A0A8S3YPI5</accession>